<protein>
    <recommendedName>
        <fullName evidence="4">Myb/SANT-like domain-containing protein</fullName>
    </recommendedName>
</protein>
<accession>A0AAD7CH21</accession>
<reference evidence="2" key="1">
    <citation type="submission" date="2023-03" db="EMBL/GenBank/DDBJ databases">
        <title>Massive genome expansion in bonnet fungi (Mycena s.s.) driven by repeated elements and novel gene families across ecological guilds.</title>
        <authorList>
            <consortium name="Lawrence Berkeley National Laboratory"/>
            <person name="Harder C.B."/>
            <person name="Miyauchi S."/>
            <person name="Viragh M."/>
            <person name="Kuo A."/>
            <person name="Thoen E."/>
            <person name="Andreopoulos B."/>
            <person name="Lu D."/>
            <person name="Skrede I."/>
            <person name="Drula E."/>
            <person name="Henrissat B."/>
            <person name="Morin E."/>
            <person name="Kohler A."/>
            <person name="Barry K."/>
            <person name="LaButti K."/>
            <person name="Morin E."/>
            <person name="Salamov A."/>
            <person name="Lipzen A."/>
            <person name="Mereny Z."/>
            <person name="Hegedus B."/>
            <person name="Baldrian P."/>
            <person name="Stursova M."/>
            <person name="Weitz H."/>
            <person name="Taylor A."/>
            <person name="Grigoriev I.V."/>
            <person name="Nagy L.G."/>
            <person name="Martin F."/>
            <person name="Kauserud H."/>
        </authorList>
    </citation>
    <scope>NUCLEOTIDE SEQUENCE</scope>
    <source>
        <strain evidence="2">CBHHK067</strain>
    </source>
</reference>
<organism evidence="2 3">
    <name type="scientific">Mycena rosella</name>
    <name type="common">Pink bonnet</name>
    <name type="synonym">Agaricus rosellus</name>
    <dbReference type="NCBI Taxonomy" id="1033263"/>
    <lineage>
        <taxon>Eukaryota</taxon>
        <taxon>Fungi</taxon>
        <taxon>Dikarya</taxon>
        <taxon>Basidiomycota</taxon>
        <taxon>Agaricomycotina</taxon>
        <taxon>Agaricomycetes</taxon>
        <taxon>Agaricomycetidae</taxon>
        <taxon>Agaricales</taxon>
        <taxon>Marasmiineae</taxon>
        <taxon>Mycenaceae</taxon>
        <taxon>Mycena</taxon>
    </lineage>
</organism>
<gene>
    <name evidence="2" type="ORF">B0H17DRAFT_1215646</name>
</gene>
<sequence length="219" mass="23895">MTKSQAGHNNIGYRHVGNITVDAHPPYLAPQNIREPAKAQWVLTDLINMAHFLEPHVSGDGNKYKAPVIKSLTDYLNERIVLGGRKKVPGVKQKLADKVLVIYKGVHYLKTCSGGSWDDDFGANVLTETEAEVWEGIVLSRPECAPFRNKGWPPYPFFERLDPAKPKGDNSYRPRIGVVGNDGIPGDASQASGDVSQASGDASQASDSAWSQSEQPEDP</sequence>
<name>A0AAD7CH21_MYCRO</name>
<evidence type="ECO:0008006" key="4">
    <source>
        <dbReference type="Google" id="ProtNLM"/>
    </source>
</evidence>
<comment type="caution">
    <text evidence="2">The sequence shown here is derived from an EMBL/GenBank/DDBJ whole genome shotgun (WGS) entry which is preliminary data.</text>
</comment>
<proteinExistence type="predicted"/>
<dbReference type="Proteomes" id="UP001221757">
    <property type="component" value="Unassembled WGS sequence"/>
</dbReference>
<feature type="compositionally biased region" description="Low complexity" evidence="1">
    <location>
        <begin position="196"/>
        <end position="219"/>
    </location>
</feature>
<dbReference type="EMBL" id="JARKIE010000380">
    <property type="protein sequence ID" value="KAJ7648464.1"/>
    <property type="molecule type" value="Genomic_DNA"/>
</dbReference>
<dbReference type="AlphaFoldDB" id="A0AAD7CH21"/>
<keyword evidence="3" id="KW-1185">Reference proteome</keyword>
<evidence type="ECO:0000313" key="2">
    <source>
        <dbReference type="EMBL" id="KAJ7648464.1"/>
    </source>
</evidence>
<evidence type="ECO:0000256" key="1">
    <source>
        <dbReference type="SAM" id="MobiDB-lite"/>
    </source>
</evidence>
<evidence type="ECO:0000313" key="3">
    <source>
        <dbReference type="Proteomes" id="UP001221757"/>
    </source>
</evidence>
<feature type="region of interest" description="Disordered" evidence="1">
    <location>
        <begin position="164"/>
        <end position="219"/>
    </location>
</feature>